<name>C8PH06_9BACT</name>
<dbReference type="STRING" id="824.CGRAC_1995"/>
<evidence type="ECO:0000259" key="6">
    <source>
        <dbReference type="PROSITE" id="PS50893"/>
    </source>
</evidence>
<evidence type="ECO:0000256" key="1">
    <source>
        <dbReference type="ARBA" id="ARBA00005417"/>
    </source>
</evidence>
<keyword evidence="2" id="KW-0813">Transport</keyword>
<dbReference type="eggNOG" id="COG1131">
    <property type="taxonomic scope" value="Bacteria"/>
</dbReference>
<feature type="domain" description="ABC transporter" evidence="6">
    <location>
        <begin position="2"/>
        <end position="212"/>
    </location>
</feature>
<dbReference type="SMART" id="SM00382">
    <property type="entry name" value="AAA"/>
    <property type="match status" value="1"/>
</dbReference>
<dbReference type="PROSITE" id="PS50893">
    <property type="entry name" value="ABC_TRANSPORTER_2"/>
    <property type="match status" value="1"/>
</dbReference>
<organism evidence="7 8">
    <name type="scientific">Campylobacter gracilis RM3268</name>
    <dbReference type="NCBI Taxonomy" id="553220"/>
    <lineage>
        <taxon>Bacteria</taxon>
        <taxon>Pseudomonadati</taxon>
        <taxon>Campylobacterota</taxon>
        <taxon>Epsilonproteobacteria</taxon>
        <taxon>Campylobacterales</taxon>
        <taxon>Campylobacteraceae</taxon>
        <taxon>Campylobacter</taxon>
    </lineage>
</organism>
<comment type="caution">
    <text evidence="7">The sequence shown here is derived from an EMBL/GenBank/DDBJ whole genome shotgun (WGS) entry which is preliminary data.</text>
</comment>
<dbReference type="Gene3D" id="3.40.50.300">
    <property type="entry name" value="P-loop containing nucleotide triphosphate hydrolases"/>
    <property type="match status" value="1"/>
</dbReference>
<evidence type="ECO:0000313" key="8">
    <source>
        <dbReference type="Proteomes" id="UP000005709"/>
    </source>
</evidence>
<evidence type="ECO:0000256" key="2">
    <source>
        <dbReference type="ARBA" id="ARBA00022448"/>
    </source>
</evidence>
<dbReference type="AlphaFoldDB" id="C8PH06"/>
<keyword evidence="5 7" id="KW-0067">ATP-binding</keyword>
<dbReference type="PANTHER" id="PTHR42711">
    <property type="entry name" value="ABC TRANSPORTER ATP-BINDING PROTEIN"/>
    <property type="match status" value="1"/>
</dbReference>
<dbReference type="Pfam" id="PF00005">
    <property type="entry name" value="ABC_tran"/>
    <property type="match status" value="1"/>
</dbReference>
<evidence type="ECO:0000256" key="4">
    <source>
        <dbReference type="ARBA" id="ARBA00022741"/>
    </source>
</evidence>
<dbReference type="EMBL" id="ACYG01000022">
    <property type="protein sequence ID" value="EEV17827.1"/>
    <property type="molecule type" value="Genomic_DNA"/>
</dbReference>
<evidence type="ECO:0000313" key="7">
    <source>
        <dbReference type="EMBL" id="EEV17827.1"/>
    </source>
</evidence>
<dbReference type="OrthoDB" id="9778870at2"/>
<dbReference type="InterPro" id="IPR017871">
    <property type="entry name" value="ABC_transporter-like_CS"/>
</dbReference>
<dbReference type="RefSeq" id="WP_005870843.1">
    <property type="nucleotide sequence ID" value="NZ_ACYG01000022.1"/>
</dbReference>
<proteinExistence type="inferred from homology"/>
<evidence type="ECO:0000256" key="3">
    <source>
        <dbReference type="ARBA" id="ARBA00022458"/>
    </source>
</evidence>
<dbReference type="GO" id="GO:0005524">
    <property type="term" value="F:ATP binding"/>
    <property type="evidence" value="ECO:0007669"/>
    <property type="project" value="UniProtKB-KW"/>
</dbReference>
<dbReference type="InterPro" id="IPR003593">
    <property type="entry name" value="AAA+_ATPase"/>
</dbReference>
<sequence>MIEIKNVSKKFADQFVLKDIDLNIDDGEQVLFVGQNGAGKSSLMRTILGEYIPTSGSVAIDGFDSFKQRSRALRGISFVPQTPPPLKLSLNELIYFAERTADASRADIVKFCDEMELDLGLNLNKPFHKLSGGMKQKFLIALAFGRASKAMIFDEPTANLDPSARERFKTLLHNHAKDKSLIFISHRLEEVGGLVKRMISMDLGRIVDDKNV</sequence>
<accession>C8PH06</accession>
<gene>
    <name evidence="7" type="ORF">CAMGR0001_2194</name>
</gene>
<dbReference type="SUPFAM" id="SSF52540">
    <property type="entry name" value="P-loop containing nucleoside triphosphate hydrolases"/>
    <property type="match status" value="1"/>
</dbReference>
<evidence type="ECO:0000256" key="5">
    <source>
        <dbReference type="ARBA" id="ARBA00022840"/>
    </source>
</evidence>
<reference evidence="7 8" key="1">
    <citation type="submission" date="2009-07" db="EMBL/GenBank/DDBJ databases">
        <authorList>
            <person name="Madupu R."/>
            <person name="Sebastian Y."/>
            <person name="Durkin A.S."/>
            <person name="Torralba M."/>
            <person name="Methe B."/>
            <person name="Sutton G.G."/>
            <person name="Strausberg R.L."/>
            <person name="Nelson K.E."/>
        </authorList>
    </citation>
    <scope>NUCLEOTIDE SEQUENCE [LARGE SCALE GENOMIC DNA]</scope>
    <source>
        <strain evidence="7 8">RM3268</strain>
    </source>
</reference>
<dbReference type="PROSITE" id="PS00211">
    <property type="entry name" value="ABC_TRANSPORTER_1"/>
    <property type="match status" value="1"/>
</dbReference>
<dbReference type="Proteomes" id="UP000005709">
    <property type="component" value="Unassembled WGS sequence"/>
</dbReference>
<protein>
    <submittedName>
        <fullName evidence="7">ABC transporter, ATP-binding protein</fullName>
    </submittedName>
</protein>
<keyword evidence="3" id="KW-0536">Nodulation</keyword>
<keyword evidence="8" id="KW-1185">Reference proteome</keyword>
<dbReference type="GO" id="GO:0016887">
    <property type="term" value="F:ATP hydrolysis activity"/>
    <property type="evidence" value="ECO:0007669"/>
    <property type="project" value="InterPro"/>
</dbReference>
<dbReference type="CDD" id="cd03230">
    <property type="entry name" value="ABC_DR_subfamily_A"/>
    <property type="match status" value="1"/>
</dbReference>
<comment type="similarity">
    <text evidence="1">Belongs to the ABC transporter superfamily.</text>
</comment>
<dbReference type="InterPro" id="IPR003439">
    <property type="entry name" value="ABC_transporter-like_ATP-bd"/>
</dbReference>
<dbReference type="PANTHER" id="PTHR42711:SF5">
    <property type="entry name" value="ABC TRANSPORTER ATP-BINDING PROTEIN NATA"/>
    <property type="match status" value="1"/>
</dbReference>
<keyword evidence="4" id="KW-0547">Nucleotide-binding</keyword>
<dbReference type="InterPro" id="IPR050763">
    <property type="entry name" value="ABC_transporter_ATP-binding"/>
</dbReference>
<dbReference type="InterPro" id="IPR027417">
    <property type="entry name" value="P-loop_NTPase"/>
</dbReference>